<protein>
    <submittedName>
        <fullName evidence="1">Uncharacterized protein</fullName>
    </submittedName>
</protein>
<keyword evidence="2" id="KW-1185">Reference proteome</keyword>
<dbReference type="EMBL" id="AZHW01000061">
    <property type="protein sequence ID" value="ETX03322.1"/>
    <property type="molecule type" value="Genomic_DNA"/>
</dbReference>
<accession>W4M0Y8</accession>
<dbReference type="Proteomes" id="UP000019141">
    <property type="component" value="Unassembled WGS sequence"/>
</dbReference>
<proteinExistence type="predicted"/>
<sequence length="145" mass="15896">MGSDSHFPSPIRAYIDLHVIGKRYPAYLQVNAEERLSDWGGALSHYGIDGLQLGQDVTEHVPFLLGMLPVDEYGLILPWVEMRPGCYADVHLLASPDGASIVLLDATAEATQHRGMQQKINEINLSLESAGPPSSCFTCQDKFVN</sequence>
<dbReference type="HOGENOM" id="CLU_1904570_0_0_7"/>
<dbReference type="AlphaFoldDB" id="W4M0Y8"/>
<evidence type="ECO:0000313" key="1">
    <source>
        <dbReference type="EMBL" id="ETX03322.1"/>
    </source>
</evidence>
<evidence type="ECO:0000313" key="2">
    <source>
        <dbReference type="Proteomes" id="UP000019141"/>
    </source>
</evidence>
<organism evidence="1 2">
    <name type="scientific">Entotheonella factor</name>
    <dbReference type="NCBI Taxonomy" id="1429438"/>
    <lineage>
        <taxon>Bacteria</taxon>
        <taxon>Pseudomonadati</taxon>
        <taxon>Nitrospinota/Tectimicrobiota group</taxon>
        <taxon>Candidatus Tectimicrobiota</taxon>
        <taxon>Candidatus Entotheonellia</taxon>
        <taxon>Candidatus Entotheonellales</taxon>
        <taxon>Candidatus Entotheonellaceae</taxon>
        <taxon>Candidatus Entotheonella</taxon>
    </lineage>
</organism>
<comment type="caution">
    <text evidence="1">The sequence shown here is derived from an EMBL/GenBank/DDBJ whole genome shotgun (WGS) entry which is preliminary data.</text>
</comment>
<gene>
    <name evidence="1" type="ORF">ETSY1_00485</name>
</gene>
<reference evidence="1 2" key="1">
    <citation type="journal article" date="2014" name="Nature">
        <title>An environmental bacterial taxon with a large and distinct metabolic repertoire.</title>
        <authorList>
            <person name="Wilson M.C."/>
            <person name="Mori T."/>
            <person name="Ruckert C."/>
            <person name="Uria A.R."/>
            <person name="Helf M.J."/>
            <person name="Takada K."/>
            <person name="Gernert C."/>
            <person name="Steffens U.A."/>
            <person name="Heycke N."/>
            <person name="Schmitt S."/>
            <person name="Rinke C."/>
            <person name="Helfrich E.J."/>
            <person name="Brachmann A.O."/>
            <person name="Gurgui C."/>
            <person name="Wakimoto T."/>
            <person name="Kracht M."/>
            <person name="Crusemann M."/>
            <person name="Hentschel U."/>
            <person name="Abe I."/>
            <person name="Matsunaga S."/>
            <person name="Kalinowski J."/>
            <person name="Takeyama H."/>
            <person name="Piel J."/>
        </authorList>
    </citation>
    <scope>NUCLEOTIDE SEQUENCE [LARGE SCALE GENOMIC DNA]</scope>
    <source>
        <strain evidence="2">TSY1</strain>
    </source>
</reference>
<name>W4M0Y8_ENTF1</name>